<protein>
    <recommendedName>
        <fullName evidence="1">MTHFR SAM-binding regulatory domain-containing protein</fullName>
    </recommendedName>
</protein>
<dbReference type="GO" id="GO:0035999">
    <property type="term" value="P:tetrahydrofolate interconversion"/>
    <property type="evidence" value="ECO:0007669"/>
    <property type="project" value="TreeGrafter"/>
</dbReference>
<organism evidence="2 3">
    <name type="scientific">Coptis chinensis</name>
    <dbReference type="NCBI Taxonomy" id="261450"/>
    <lineage>
        <taxon>Eukaryota</taxon>
        <taxon>Viridiplantae</taxon>
        <taxon>Streptophyta</taxon>
        <taxon>Embryophyta</taxon>
        <taxon>Tracheophyta</taxon>
        <taxon>Spermatophyta</taxon>
        <taxon>Magnoliopsida</taxon>
        <taxon>Ranunculales</taxon>
        <taxon>Ranunculaceae</taxon>
        <taxon>Coptidoideae</taxon>
        <taxon>Coptis</taxon>
    </lineage>
</organism>
<comment type="caution">
    <text evidence="2">The sequence shown here is derived from an EMBL/GenBank/DDBJ whole genome shotgun (WGS) entry which is preliminary data.</text>
</comment>
<feature type="domain" description="MTHFR SAM-binding regulatory" evidence="1">
    <location>
        <begin position="4"/>
        <end position="135"/>
    </location>
</feature>
<dbReference type="InterPro" id="IPR053806">
    <property type="entry name" value="MTHFR_C"/>
</dbReference>
<dbReference type="Proteomes" id="UP000631114">
    <property type="component" value="Unassembled WGS sequence"/>
</dbReference>
<reference evidence="2 3" key="1">
    <citation type="submission" date="2020-10" db="EMBL/GenBank/DDBJ databases">
        <title>The Coptis chinensis genome and diversification of protoberbering-type alkaloids.</title>
        <authorList>
            <person name="Wang B."/>
            <person name="Shu S."/>
            <person name="Song C."/>
            <person name="Liu Y."/>
        </authorList>
    </citation>
    <scope>NUCLEOTIDE SEQUENCE [LARGE SCALE GENOMIC DNA]</scope>
    <source>
        <strain evidence="2">HL-2020</strain>
        <tissue evidence="2">Leaf</tissue>
    </source>
</reference>
<dbReference type="EMBL" id="JADFTS010000009">
    <property type="protein sequence ID" value="KAF9588018.1"/>
    <property type="molecule type" value="Genomic_DNA"/>
</dbReference>
<dbReference type="GO" id="GO:0071949">
    <property type="term" value="F:FAD binding"/>
    <property type="evidence" value="ECO:0007669"/>
    <property type="project" value="TreeGrafter"/>
</dbReference>
<dbReference type="GO" id="GO:0009086">
    <property type="term" value="P:methionine biosynthetic process"/>
    <property type="evidence" value="ECO:0007669"/>
    <property type="project" value="TreeGrafter"/>
</dbReference>
<dbReference type="GO" id="GO:0005829">
    <property type="term" value="C:cytosol"/>
    <property type="evidence" value="ECO:0007669"/>
    <property type="project" value="TreeGrafter"/>
</dbReference>
<dbReference type="OrthoDB" id="16284at2759"/>
<name>A0A835GY13_9MAGN</name>
<dbReference type="AlphaFoldDB" id="A0A835GY13"/>
<evidence type="ECO:0000313" key="3">
    <source>
        <dbReference type="Proteomes" id="UP000631114"/>
    </source>
</evidence>
<dbReference type="Pfam" id="PF21895">
    <property type="entry name" value="MTHFR_C"/>
    <property type="match status" value="1"/>
</dbReference>
<proteinExistence type="predicted"/>
<sequence>MRPRSRDKKLKEEWTMSLKSVEDIHDIFMQWCLGKLERNPWSELNGLQAETKIVNEQLGSINLKGFLTINSHPSVNAAKSDSPSVGWGGPGGYVYYKAYVEEFFCSQGQFIRRPIVKIRQTLELNPLYYITSIICKNSISNF</sequence>
<dbReference type="GO" id="GO:0004489">
    <property type="term" value="F:methylenetetrahydrofolate reductase [NAD(P)H] activity"/>
    <property type="evidence" value="ECO:0007669"/>
    <property type="project" value="TreeGrafter"/>
</dbReference>
<keyword evidence="3" id="KW-1185">Reference proteome</keyword>
<gene>
    <name evidence="2" type="ORF">IFM89_006897</name>
</gene>
<evidence type="ECO:0000259" key="1">
    <source>
        <dbReference type="Pfam" id="PF21895"/>
    </source>
</evidence>
<accession>A0A835GY13</accession>
<dbReference type="PANTHER" id="PTHR45754">
    <property type="entry name" value="METHYLENETETRAHYDROFOLATE REDUCTASE"/>
    <property type="match status" value="1"/>
</dbReference>
<feature type="non-terminal residue" evidence="2">
    <location>
        <position position="142"/>
    </location>
</feature>
<evidence type="ECO:0000313" key="2">
    <source>
        <dbReference type="EMBL" id="KAF9588018.1"/>
    </source>
</evidence>
<dbReference type="PANTHER" id="PTHR45754:SF3">
    <property type="entry name" value="METHYLENETETRAHYDROFOLATE REDUCTASE (NADPH)"/>
    <property type="match status" value="1"/>
</dbReference>